<dbReference type="NCBIfam" id="TIGR02532">
    <property type="entry name" value="IV_pilin_GFxxxE"/>
    <property type="match status" value="1"/>
</dbReference>
<dbReference type="NCBIfam" id="TIGR04294">
    <property type="entry name" value="pre_pil_HX9DG"/>
    <property type="match status" value="1"/>
</dbReference>
<dbReference type="Proteomes" id="UP000318704">
    <property type="component" value="Chromosome"/>
</dbReference>
<dbReference type="PANTHER" id="PTHR30093:SF2">
    <property type="entry name" value="TYPE II SECRETION SYSTEM PROTEIN H"/>
    <property type="match status" value="1"/>
</dbReference>
<dbReference type="Gene3D" id="3.30.700.10">
    <property type="entry name" value="Glycoprotein, Type 4 Pilin"/>
    <property type="match status" value="1"/>
</dbReference>
<dbReference type="Pfam" id="PF07963">
    <property type="entry name" value="N_methyl"/>
    <property type="match status" value="1"/>
</dbReference>
<keyword evidence="1" id="KW-0812">Transmembrane</keyword>
<dbReference type="InterPro" id="IPR027558">
    <property type="entry name" value="Pre_pil_HX9DG_C"/>
</dbReference>
<feature type="transmembrane region" description="Helical" evidence="1">
    <location>
        <begin position="12"/>
        <end position="34"/>
    </location>
</feature>
<dbReference type="SUPFAM" id="SSF54523">
    <property type="entry name" value="Pili subunits"/>
    <property type="match status" value="1"/>
</dbReference>
<dbReference type="RefSeq" id="WP_144983461.1">
    <property type="nucleotide sequence ID" value="NZ_CP037920.1"/>
</dbReference>
<dbReference type="AlphaFoldDB" id="A0A517VSN8"/>
<dbReference type="Pfam" id="PF07596">
    <property type="entry name" value="SBP_bac_10"/>
    <property type="match status" value="1"/>
</dbReference>
<evidence type="ECO:0000256" key="1">
    <source>
        <dbReference type="SAM" id="Phobius"/>
    </source>
</evidence>
<feature type="domain" description="DUF1559" evidence="2">
    <location>
        <begin position="35"/>
        <end position="287"/>
    </location>
</feature>
<organism evidence="3 4">
    <name type="scientific">Gimesia aquarii</name>
    <dbReference type="NCBI Taxonomy" id="2527964"/>
    <lineage>
        <taxon>Bacteria</taxon>
        <taxon>Pseudomonadati</taxon>
        <taxon>Planctomycetota</taxon>
        <taxon>Planctomycetia</taxon>
        <taxon>Planctomycetales</taxon>
        <taxon>Planctomycetaceae</taxon>
        <taxon>Gimesia</taxon>
    </lineage>
</organism>
<dbReference type="InterPro" id="IPR011453">
    <property type="entry name" value="DUF1559"/>
</dbReference>
<keyword evidence="1" id="KW-1133">Transmembrane helix</keyword>
<name>A0A517VSN8_9PLAN</name>
<evidence type="ECO:0000259" key="2">
    <source>
        <dbReference type="Pfam" id="PF07596"/>
    </source>
</evidence>
<evidence type="ECO:0000313" key="3">
    <source>
        <dbReference type="EMBL" id="QDT96022.1"/>
    </source>
</evidence>
<reference evidence="3 4" key="1">
    <citation type="submission" date="2019-03" db="EMBL/GenBank/DDBJ databases">
        <title>Deep-cultivation of Planctomycetes and their phenomic and genomic characterization uncovers novel biology.</title>
        <authorList>
            <person name="Wiegand S."/>
            <person name="Jogler M."/>
            <person name="Boedeker C."/>
            <person name="Pinto D."/>
            <person name="Vollmers J."/>
            <person name="Rivas-Marin E."/>
            <person name="Kohn T."/>
            <person name="Peeters S.H."/>
            <person name="Heuer A."/>
            <person name="Rast P."/>
            <person name="Oberbeckmann S."/>
            <person name="Bunk B."/>
            <person name="Jeske O."/>
            <person name="Meyerdierks A."/>
            <person name="Storesund J.E."/>
            <person name="Kallscheuer N."/>
            <person name="Luecker S."/>
            <person name="Lage O.M."/>
            <person name="Pohl T."/>
            <person name="Merkel B.J."/>
            <person name="Hornburger P."/>
            <person name="Mueller R.-W."/>
            <person name="Bruemmer F."/>
            <person name="Labrenz M."/>
            <person name="Spormann A.M."/>
            <person name="Op den Camp H."/>
            <person name="Overmann J."/>
            <person name="Amann R."/>
            <person name="Jetten M.S.M."/>
            <person name="Mascher T."/>
            <person name="Medema M.H."/>
            <person name="Devos D.P."/>
            <person name="Kaster A.-K."/>
            <person name="Ovreas L."/>
            <person name="Rohde M."/>
            <person name="Galperin M.Y."/>
            <person name="Jogler C."/>
        </authorList>
    </citation>
    <scope>NUCLEOTIDE SEQUENCE [LARGE SCALE GENOMIC DNA]</scope>
    <source>
        <strain evidence="3 4">V144</strain>
    </source>
</reference>
<dbReference type="EMBL" id="CP037920">
    <property type="protein sequence ID" value="QDT96022.1"/>
    <property type="molecule type" value="Genomic_DNA"/>
</dbReference>
<gene>
    <name evidence="3" type="primary">xcpT_12</name>
    <name evidence="3" type="ORF">V144x_14750</name>
</gene>
<evidence type="ECO:0000313" key="4">
    <source>
        <dbReference type="Proteomes" id="UP000318704"/>
    </source>
</evidence>
<dbReference type="PANTHER" id="PTHR30093">
    <property type="entry name" value="GENERAL SECRETION PATHWAY PROTEIN G"/>
    <property type="match status" value="1"/>
</dbReference>
<keyword evidence="1" id="KW-0472">Membrane</keyword>
<dbReference type="InterPro" id="IPR012902">
    <property type="entry name" value="N_methyl_site"/>
</dbReference>
<sequence length="305" mass="33272">MNKLTNGKKGFTLIELLVVIAIIAILIALLLPAVQQAREAARRSQCKNNLKQIGLALHNYHETHRTFPPAFIYETDTNNCAGSPCNDPSWAWSAMILPFVDQAPAYNSMEPGPTKLSQAIGDPAKLVVLQNTIPVFRCPSDTGKNLSGLTISGEQTSRSNYPGVNGERTEVRLNDGRGIFGARNNSVKIRDITDGSSNTIAVGERASKIIGNTNDSYTHWAGVRESNQNGSGWRGAFEVTGVTSFPINSAESVHWRYRGWFSSMHQGGAHFLLGDGAIRFISENIDTTTYNDLSTIDDGRVIGEF</sequence>
<accession>A0A517VSN8</accession>
<proteinExistence type="predicted"/>
<dbReference type="PROSITE" id="PS00409">
    <property type="entry name" value="PROKAR_NTER_METHYL"/>
    <property type="match status" value="1"/>
</dbReference>
<protein>
    <submittedName>
        <fullName evidence="3">Type II secretion system protein G</fullName>
    </submittedName>
</protein>
<dbReference type="InterPro" id="IPR045584">
    <property type="entry name" value="Pilin-like"/>
</dbReference>
<dbReference type="KEGG" id="gaw:V144x_14750"/>